<dbReference type="EMBL" id="FNEM01000003">
    <property type="protein sequence ID" value="SDI86889.1"/>
    <property type="molecule type" value="Genomic_DNA"/>
</dbReference>
<evidence type="ECO:0000313" key="2">
    <source>
        <dbReference type="Proteomes" id="UP000199527"/>
    </source>
</evidence>
<gene>
    <name evidence="1" type="ORF">SAMN04488540_103318</name>
</gene>
<reference evidence="2" key="1">
    <citation type="submission" date="2016-10" db="EMBL/GenBank/DDBJ databases">
        <authorList>
            <person name="Varghese N."/>
            <person name="Submissions S."/>
        </authorList>
    </citation>
    <scope>NUCLEOTIDE SEQUENCE [LARGE SCALE GENOMIC DNA]</scope>
    <source>
        <strain evidence="2">DSM 23317</strain>
    </source>
</reference>
<dbReference type="Proteomes" id="UP000199527">
    <property type="component" value="Unassembled WGS sequence"/>
</dbReference>
<dbReference type="AlphaFoldDB" id="A0A1G8P321"/>
<sequence length="276" mass="31339">MDDDRLFELVERTYDCAVDGQWSTLLEQISPTFGNSKVLLSSARQNGQGLHMLCGTHGIDDLAFQYLEQIECDPCYQKARALPDTSICMDMSLRQKLELSPVKKWYTEMEADFAISQVFHASFSRAVFTMNRPARYRQYTVQEQQAFGVLSDHMKMAMKSALSIADLVHERLSQWQSNHIDNDSALAIVRRDRSPVYMSAAMERMVESCGPFCWSRGRLQLQDGWHDCRLLKAHEQAINGAVCSRLGTSIAVGSQRLQVVPLSRAVYENASLWLIS</sequence>
<accession>A0A1G8P321</accession>
<protein>
    <submittedName>
        <fullName evidence="1">Uncharacterized protein</fullName>
    </submittedName>
</protein>
<dbReference type="OrthoDB" id="6396693at2"/>
<keyword evidence="2" id="KW-1185">Reference proteome</keyword>
<proteinExistence type="predicted"/>
<evidence type="ECO:0000313" key="1">
    <source>
        <dbReference type="EMBL" id="SDI86889.1"/>
    </source>
</evidence>
<organism evidence="1 2">
    <name type="scientific">Ferrimonas sediminum</name>
    <dbReference type="NCBI Taxonomy" id="718193"/>
    <lineage>
        <taxon>Bacteria</taxon>
        <taxon>Pseudomonadati</taxon>
        <taxon>Pseudomonadota</taxon>
        <taxon>Gammaproteobacteria</taxon>
        <taxon>Alteromonadales</taxon>
        <taxon>Ferrimonadaceae</taxon>
        <taxon>Ferrimonas</taxon>
    </lineage>
</organism>
<name>A0A1G8P321_9GAMM</name>
<dbReference type="RefSeq" id="WP_090363430.1">
    <property type="nucleotide sequence ID" value="NZ_FNEM01000003.1"/>
</dbReference>